<dbReference type="STRING" id="1914305.BLW93_03595"/>
<dbReference type="GO" id="GO:0009279">
    <property type="term" value="C:cell outer membrane"/>
    <property type="evidence" value="ECO:0007669"/>
    <property type="project" value="InterPro"/>
</dbReference>
<name>A0A1R1MLT4_9BACT</name>
<dbReference type="Gene3D" id="2.60.450.10">
    <property type="entry name" value="Lipopolysaccharide (LPS) transport protein A like domain"/>
    <property type="match status" value="1"/>
</dbReference>
<reference evidence="2 3" key="1">
    <citation type="submission" date="2016-10" db="EMBL/GenBank/DDBJ databases">
        <title>Genome sequence of a sulfur-reducing bacterium Desulfurobacterium indicum K6013.</title>
        <authorList>
            <person name="Cao J."/>
            <person name="Shao Z."/>
            <person name="Alain K."/>
            <person name="Jebbar M."/>
        </authorList>
    </citation>
    <scope>NUCLEOTIDE SEQUENCE [LARGE SCALE GENOMIC DNA]</scope>
    <source>
        <strain evidence="2 3">K6013</strain>
    </source>
</reference>
<evidence type="ECO:0000313" key="3">
    <source>
        <dbReference type="Proteomes" id="UP000187408"/>
    </source>
</evidence>
<dbReference type="GO" id="GO:0043165">
    <property type="term" value="P:Gram-negative-bacterium-type cell outer membrane assembly"/>
    <property type="evidence" value="ECO:0007669"/>
    <property type="project" value="InterPro"/>
</dbReference>
<evidence type="ECO:0000313" key="2">
    <source>
        <dbReference type="EMBL" id="OMH40771.1"/>
    </source>
</evidence>
<dbReference type="PANTHER" id="PTHR30189">
    <property type="entry name" value="LPS-ASSEMBLY PROTEIN"/>
    <property type="match status" value="1"/>
</dbReference>
<feature type="domain" description="LptD C-terminal" evidence="1">
    <location>
        <begin position="276"/>
        <end position="557"/>
    </location>
</feature>
<keyword evidence="3" id="KW-1185">Reference proteome</keyword>
<organism evidence="2 3">
    <name type="scientific">Desulfurobacterium indicum</name>
    <dbReference type="NCBI Taxonomy" id="1914305"/>
    <lineage>
        <taxon>Bacteria</taxon>
        <taxon>Pseudomonadati</taxon>
        <taxon>Aquificota</taxon>
        <taxon>Aquificia</taxon>
        <taxon>Desulfurobacteriales</taxon>
        <taxon>Desulfurobacteriaceae</taxon>
        <taxon>Desulfurobacterium</taxon>
    </lineage>
</organism>
<dbReference type="AlphaFoldDB" id="A0A1R1MLT4"/>
<dbReference type="GO" id="GO:0015920">
    <property type="term" value="P:lipopolysaccharide transport"/>
    <property type="evidence" value="ECO:0007669"/>
    <property type="project" value="InterPro"/>
</dbReference>
<dbReference type="Pfam" id="PF04453">
    <property type="entry name" value="LptD"/>
    <property type="match status" value="1"/>
</dbReference>
<gene>
    <name evidence="2" type="ORF">BLW93_03595</name>
</gene>
<dbReference type="InterPro" id="IPR020889">
    <property type="entry name" value="LipoPS_assembly_LptD"/>
</dbReference>
<evidence type="ECO:0000259" key="1">
    <source>
        <dbReference type="Pfam" id="PF04453"/>
    </source>
</evidence>
<dbReference type="InterPro" id="IPR050218">
    <property type="entry name" value="LptD"/>
</dbReference>
<dbReference type="EMBL" id="MOEN01000009">
    <property type="protein sequence ID" value="OMH40771.1"/>
    <property type="molecule type" value="Genomic_DNA"/>
</dbReference>
<proteinExistence type="inferred from homology"/>
<protein>
    <recommendedName>
        <fullName evidence="1">LptD C-terminal domain-containing protein</fullName>
    </recommendedName>
</protein>
<dbReference type="HAMAP" id="MF_01411">
    <property type="entry name" value="LPS_assembly_LptD"/>
    <property type="match status" value="1"/>
</dbReference>
<dbReference type="InterPro" id="IPR007543">
    <property type="entry name" value="LptD_C"/>
</dbReference>
<accession>A0A1R1MLT4</accession>
<sequence>MVKKFITALILVIFQIYNAFGQLQGPITLTADKIKGNVQSRIKAVGNVTVHFDNATIKGNLLSYDNKTKIITISGNVFIEQPPIKLWCSSLKYSIATKKAEFYKVEGEISPTDFIKAEKLVKVSDKLWFAYNGTYTPCCCCCERPDWSIEAKEFKIKTGESFKGKWVAFDILSVPVIISPAISGPIVEKRTTGFLVPKFGYIKDQGITIKQPFYIVLGRSADLTLTYEKRFRDGNGESAKLRYVLSPYSKGNLYYYRIDSGNETNWQLDFKHSYFKSDYSYGNIKINIVSSRNFFTENGTTDVETITQQYTKSDITYSHLWDHAILNANLVYLDSLDNSTDSIFQKLPEVNFYLMDIPIIKRLPLTFSINSDFTYFYRKVGFRGSRFNIEPSLRYTIFTGSLKNSFKLSNLISYYSISENGTENIYRSLWKYEEKHFSNYRFSTDNLTVSINPEISFNYVQSKNQNDIPDFDGTDVIEREKKITASLTTYFYKKEKQLAKLKIENGYNFYLEKEPWETWNMDVEVTPNSRLTLREHLELNGNTKEISKIDSYVNFAGKKISLWINHYRSFVKAEKNDYIRWGTTLHINRYLTFSYSQRYDLQYNFDRERQYTLSINRNCWKGNISYHWIKSFDGTISYQIMLRIDLLKLGGYQYKYEGITAE</sequence>
<dbReference type="GO" id="GO:1990351">
    <property type="term" value="C:transporter complex"/>
    <property type="evidence" value="ECO:0007669"/>
    <property type="project" value="TreeGrafter"/>
</dbReference>
<dbReference type="Proteomes" id="UP000187408">
    <property type="component" value="Unassembled WGS sequence"/>
</dbReference>
<comment type="caution">
    <text evidence="2">The sequence shown here is derived from an EMBL/GenBank/DDBJ whole genome shotgun (WGS) entry which is preliminary data.</text>
</comment>
<dbReference type="PANTHER" id="PTHR30189:SF1">
    <property type="entry name" value="LPS-ASSEMBLY PROTEIN LPTD"/>
    <property type="match status" value="1"/>
</dbReference>